<feature type="transmembrane region" description="Helical" evidence="1">
    <location>
        <begin position="194"/>
        <end position="214"/>
    </location>
</feature>
<dbReference type="Gene3D" id="1.10.3730.20">
    <property type="match status" value="1"/>
</dbReference>
<organism evidence="3 4">
    <name type="scientific">Candidatus Shapirobacteria bacterium CG2_30_35_20</name>
    <dbReference type="NCBI Taxonomy" id="1805376"/>
    <lineage>
        <taxon>Bacteria</taxon>
        <taxon>Candidatus Shapironibacteriota</taxon>
    </lineage>
</organism>
<dbReference type="AlphaFoldDB" id="A0A1J5I0V8"/>
<feature type="transmembrane region" description="Helical" evidence="1">
    <location>
        <begin position="170"/>
        <end position="188"/>
    </location>
</feature>
<accession>A0A1J5I0V8</accession>
<name>A0A1J5I0V8_9BACT</name>
<feature type="transmembrane region" description="Helical" evidence="1">
    <location>
        <begin position="54"/>
        <end position="72"/>
    </location>
</feature>
<sequence length="243" mass="27333">MGLLALVYFFVFGLTVPVVTTDFFIKLIPLSIVYFLGGTFYYQSFKSNSVSISAVLATISSVITTTLGILWFGESTNIYKFVGAFIVFLAIIIVNYQKKLHFDKYNLYALLGGLFYGVAYATDKYFVISTSPDFYQIALCFGVGMASFVFRPKQIISELKLFQKKLIPSIVSAVIFFFMYQKFLFWAISIGGEVGRIDVLNNTTIFVVILLEVFLLKERKDLKRKIFAAIVATIGATILVLAR</sequence>
<dbReference type="Proteomes" id="UP000182344">
    <property type="component" value="Unassembled WGS sequence"/>
</dbReference>
<gene>
    <name evidence="3" type="ORF">AUK05_03165</name>
</gene>
<keyword evidence="1" id="KW-1133">Transmembrane helix</keyword>
<reference evidence="3 4" key="1">
    <citation type="journal article" date="2016" name="Environ. Microbiol.">
        <title>Genomic resolution of a cold subsurface aquifer community provides metabolic insights for novel microbes adapted to high CO concentrations.</title>
        <authorList>
            <person name="Probst A.J."/>
            <person name="Castelle C.J."/>
            <person name="Singh A."/>
            <person name="Brown C.T."/>
            <person name="Anantharaman K."/>
            <person name="Sharon I."/>
            <person name="Hug L.A."/>
            <person name="Burstein D."/>
            <person name="Emerson J.B."/>
            <person name="Thomas B.C."/>
            <person name="Banfield J.F."/>
        </authorList>
    </citation>
    <scope>NUCLEOTIDE SEQUENCE [LARGE SCALE GENOMIC DNA]</scope>
    <source>
        <strain evidence="3">CG2_30_35_20</strain>
    </source>
</reference>
<feature type="transmembrane region" description="Helical" evidence="1">
    <location>
        <begin position="226"/>
        <end position="242"/>
    </location>
</feature>
<feature type="transmembrane region" description="Helical" evidence="1">
    <location>
        <begin position="78"/>
        <end position="96"/>
    </location>
</feature>
<evidence type="ECO:0000259" key="2">
    <source>
        <dbReference type="Pfam" id="PF00892"/>
    </source>
</evidence>
<dbReference type="InterPro" id="IPR000620">
    <property type="entry name" value="EamA_dom"/>
</dbReference>
<feature type="domain" description="EamA" evidence="2">
    <location>
        <begin position="2"/>
        <end position="95"/>
    </location>
</feature>
<feature type="transmembrane region" description="Helical" evidence="1">
    <location>
        <begin position="23"/>
        <end position="42"/>
    </location>
</feature>
<evidence type="ECO:0000313" key="3">
    <source>
        <dbReference type="EMBL" id="OIP86703.1"/>
    </source>
</evidence>
<proteinExistence type="predicted"/>
<feature type="domain" description="EamA" evidence="2">
    <location>
        <begin position="106"/>
        <end position="240"/>
    </location>
</feature>
<dbReference type="Pfam" id="PF00892">
    <property type="entry name" value="EamA"/>
    <property type="match status" value="2"/>
</dbReference>
<feature type="transmembrane region" description="Helical" evidence="1">
    <location>
        <begin position="105"/>
        <end position="122"/>
    </location>
</feature>
<evidence type="ECO:0000313" key="4">
    <source>
        <dbReference type="Proteomes" id="UP000182344"/>
    </source>
</evidence>
<keyword evidence="1" id="KW-0472">Membrane</keyword>
<dbReference type="STRING" id="1805376.AUK05_03165"/>
<dbReference type="SUPFAM" id="SSF103481">
    <property type="entry name" value="Multidrug resistance efflux transporter EmrE"/>
    <property type="match status" value="2"/>
</dbReference>
<feature type="transmembrane region" description="Helical" evidence="1">
    <location>
        <begin position="134"/>
        <end position="150"/>
    </location>
</feature>
<comment type="caution">
    <text evidence="3">The sequence shown here is derived from an EMBL/GenBank/DDBJ whole genome shotgun (WGS) entry which is preliminary data.</text>
</comment>
<dbReference type="GO" id="GO:0016020">
    <property type="term" value="C:membrane"/>
    <property type="evidence" value="ECO:0007669"/>
    <property type="project" value="InterPro"/>
</dbReference>
<dbReference type="EMBL" id="MNZO01000045">
    <property type="protein sequence ID" value="OIP86703.1"/>
    <property type="molecule type" value="Genomic_DNA"/>
</dbReference>
<dbReference type="InterPro" id="IPR037185">
    <property type="entry name" value="EmrE-like"/>
</dbReference>
<protein>
    <recommendedName>
        <fullName evidence="2">EamA domain-containing protein</fullName>
    </recommendedName>
</protein>
<evidence type="ECO:0000256" key="1">
    <source>
        <dbReference type="SAM" id="Phobius"/>
    </source>
</evidence>
<keyword evidence="1" id="KW-0812">Transmembrane</keyword>